<feature type="signal peptide" evidence="2">
    <location>
        <begin position="1"/>
        <end position="17"/>
    </location>
</feature>
<keyword evidence="4" id="KW-1185">Reference proteome</keyword>
<evidence type="ECO:0000256" key="2">
    <source>
        <dbReference type="SAM" id="SignalP"/>
    </source>
</evidence>
<feature type="region of interest" description="Disordered" evidence="1">
    <location>
        <begin position="62"/>
        <end position="87"/>
    </location>
</feature>
<organism evidence="3 4">
    <name type="scientific">Massilia varians</name>
    <dbReference type="NCBI Taxonomy" id="457921"/>
    <lineage>
        <taxon>Bacteria</taxon>
        <taxon>Pseudomonadati</taxon>
        <taxon>Pseudomonadota</taxon>
        <taxon>Betaproteobacteria</taxon>
        <taxon>Burkholderiales</taxon>
        <taxon>Oxalobacteraceae</taxon>
        <taxon>Telluria group</taxon>
        <taxon>Massilia</taxon>
    </lineage>
</organism>
<protein>
    <recommendedName>
        <fullName evidence="5">Secreted protein</fullName>
    </recommendedName>
</protein>
<gene>
    <name evidence="3" type="ORF">MasN3_28770</name>
</gene>
<feature type="compositionally biased region" description="Basic and acidic residues" evidence="1">
    <location>
        <begin position="62"/>
        <end position="75"/>
    </location>
</feature>
<accession>A0ABM8C805</accession>
<feature type="chain" id="PRO_5045352856" description="Secreted protein" evidence="2">
    <location>
        <begin position="18"/>
        <end position="149"/>
    </location>
</feature>
<name>A0ABM8C805_9BURK</name>
<dbReference type="RefSeq" id="WP_281908053.1">
    <property type="nucleotide sequence ID" value="NZ_AP026966.1"/>
</dbReference>
<sequence length="149" mass="15860">MKALPLSLLLLSGAALADDAAIVQCRTLADTGARLACYDAIQVGARPQVAAAAAAPARSKEENFGIEAKKQRESEPQSISSTIAGDFQGWGPSSQIRLANGQVWRIVDGSEAVLAPMRNPKVRIERNVFGTLFLKVEGTNSSAKVRRVQ</sequence>
<evidence type="ECO:0000256" key="1">
    <source>
        <dbReference type="SAM" id="MobiDB-lite"/>
    </source>
</evidence>
<dbReference type="EMBL" id="AP026966">
    <property type="protein sequence ID" value="BDT59383.1"/>
    <property type="molecule type" value="Genomic_DNA"/>
</dbReference>
<keyword evidence="2" id="KW-0732">Signal</keyword>
<proteinExistence type="predicted"/>
<dbReference type="Proteomes" id="UP001163336">
    <property type="component" value="Chromosome"/>
</dbReference>
<evidence type="ECO:0008006" key="5">
    <source>
        <dbReference type="Google" id="ProtNLM"/>
    </source>
</evidence>
<evidence type="ECO:0000313" key="4">
    <source>
        <dbReference type="Proteomes" id="UP001163336"/>
    </source>
</evidence>
<reference evidence="3" key="1">
    <citation type="submission" date="2022-11" db="EMBL/GenBank/DDBJ databases">
        <title>Isolation and characterization of PLA-degrading bacterium Massilia sp. from Antarctic soil.</title>
        <authorList>
            <person name="Sato K."/>
            <person name="Gomez-Fuentes C."/>
            <person name="Ahmad S.A."/>
            <person name="Zulkharnain A."/>
        </authorList>
    </citation>
    <scope>NUCLEOTIDE SEQUENCE</scope>
    <source>
        <strain evidence="3">N-3</strain>
    </source>
</reference>
<evidence type="ECO:0000313" key="3">
    <source>
        <dbReference type="EMBL" id="BDT59383.1"/>
    </source>
</evidence>